<dbReference type="SUPFAM" id="SSF46955">
    <property type="entry name" value="Putative DNA-binding domain"/>
    <property type="match status" value="1"/>
</dbReference>
<gene>
    <name evidence="3" type="ORF">FHU41_001347</name>
</gene>
<dbReference type="Gene3D" id="3.20.80.10">
    <property type="entry name" value="Regulatory factor, effector binding domain"/>
    <property type="match status" value="1"/>
</dbReference>
<keyword evidence="1 3" id="KW-0238">DNA-binding</keyword>
<dbReference type="Gene3D" id="1.10.1660.10">
    <property type="match status" value="1"/>
</dbReference>
<dbReference type="PANTHER" id="PTHR30204:SF97">
    <property type="entry name" value="MERR FAMILY REGULATORY PROTEIN"/>
    <property type="match status" value="1"/>
</dbReference>
<dbReference type="GO" id="GO:0003677">
    <property type="term" value="F:DNA binding"/>
    <property type="evidence" value="ECO:0007669"/>
    <property type="project" value="UniProtKB-KW"/>
</dbReference>
<dbReference type="InterPro" id="IPR009061">
    <property type="entry name" value="DNA-bd_dom_put_sf"/>
</dbReference>
<organism evidence="3 4">
    <name type="scientific">Psychromicrobium silvestre</name>
    <dbReference type="NCBI Taxonomy" id="1645614"/>
    <lineage>
        <taxon>Bacteria</taxon>
        <taxon>Bacillati</taxon>
        <taxon>Actinomycetota</taxon>
        <taxon>Actinomycetes</taxon>
        <taxon>Micrococcales</taxon>
        <taxon>Micrococcaceae</taxon>
        <taxon>Psychromicrobium</taxon>
    </lineage>
</organism>
<name>A0A7Y9LT55_9MICC</name>
<dbReference type="AlphaFoldDB" id="A0A7Y9LT55"/>
<dbReference type="PANTHER" id="PTHR30204">
    <property type="entry name" value="REDOX-CYCLING DRUG-SENSING TRANSCRIPTIONAL ACTIVATOR SOXR"/>
    <property type="match status" value="1"/>
</dbReference>
<evidence type="ECO:0000256" key="1">
    <source>
        <dbReference type="ARBA" id="ARBA00023125"/>
    </source>
</evidence>
<dbReference type="SUPFAM" id="SSF55136">
    <property type="entry name" value="Probable bacterial effector-binding domain"/>
    <property type="match status" value="1"/>
</dbReference>
<sequence>MMNIGEFARLGGVSARMLRHYDTIGLLTPSQVDPTTGRRFYQLGQLPILNRILALKTLGFSLAEIDGLVDGREDSDRVFEMLSAREIELQSQIRHEQHVLDRVKARLRLIEGESSMRAGIEIKQLGSQRLVALSAVAEDASREKTGPVVKALFDMVAQLMDRAQADRTAPVARYVPNPAKVGEVIVTAGYALPEGTIPGLEIETLPQIMVASVILRGPVKDLNSGYQNLARWADGGNHRSSLEAGCWRENFLEAVGEDESEWIIELQLELLRHPKQCPDIV</sequence>
<dbReference type="PROSITE" id="PS50937">
    <property type="entry name" value="HTH_MERR_2"/>
    <property type="match status" value="1"/>
</dbReference>
<comment type="caution">
    <text evidence="3">The sequence shown here is derived from an EMBL/GenBank/DDBJ whole genome shotgun (WGS) entry which is preliminary data.</text>
</comment>
<reference evidence="3 4" key="1">
    <citation type="submission" date="2020-07" db="EMBL/GenBank/DDBJ databases">
        <title>Sequencing the genomes of 1000 actinobacteria strains.</title>
        <authorList>
            <person name="Klenk H.-P."/>
        </authorList>
    </citation>
    <scope>NUCLEOTIDE SEQUENCE [LARGE SCALE GENOMIC DNA]</scope>
    <source>
        <strain evidence="3 4">DSM 102047</strain>
    </source>
</reference>
<dbReference type="EMBL" id="JACBYQ010000001">
    <property type="protein sequence ID" value="NYE95126.1"/>
    <property type="molecule type" value="Genomic_DNA"/>
</dbReference>
<evidence type="ECO:0000313" key="4">
    <source>
        <dbReference type="Proteomes" id="UP000521748"/>
    </source>
</evidence>
<evidence type="ECO:0000313" key="3">
    <source>
        <dbReference type="EMBL" id="NYE95126.1"/>
    </source>
</evidence>
<dbReference type="GO" id="GO:0003700">
    <property type="term" value="F:DNA-binding transcription factor activity"/>
    <property type="evidence" value="ECO:0007669"/>
    <property type="project" value="InterPro"/>
</dbReference>
<proteinExistence type="predicted"/>
<accession>A0A7Y9LT55</accession>
<dbReference type="CDD" id="cd01107">
    <property type="entry name" value="HTH_BmrR"/>
    <property type="match status" value="1"/>
</dbReference>
<protein>
    <submittedName>
        <fullName evidence="3">DNA-binding transcriptional MerR regulator</fullName>
    </submittedName>
</protein>
<dbReference type="InterPro" id="IPR047057">
    <property type="entry name" value="MerR_fam"/>
</dbReference>
<dbReference type="InterPro" id="IPR011256">
    <property type="entry name" value="Reg_factor_effector_dom_sf"/>
</dbReference>
<dbReference type="Pfam" id="PF13411">
    <property type="entry name" value="MerR_1"/>
    <property type="match status" value="1"/>
</dbReference>
<dbReference type="SMART" id="SM00422">
    <property type="entry name" value="HTH_MERR"/>
    <property type="match status" value="1"/>
</dbReference>
<evidence type="ECO:0000259" key="2">
    <source>
        <dbReference type="PROSITE" id="PS50937"/>
    </source>
</evidence>
<keyword evidence="4" id="KW-1185">Reference proteome</keyword>
<dbReference type="Proteomes" id="UP000521748">
    <property type="component" value="Unassembled WGS sequence"/>
</dbReference>
<dbReference type="RefSeq" id="WP_179388805.1">
    <property type="nucleotide sequence ID" value="NZ_JACBYQ010000001.1"/>
</dbReference>
<dbReference type="InterPro" id="IPR000551">
    <property type="entry name" value="MerR-type_HTH_dom"/>
</dbReference>
<feature type="domain" description="HTH merR-type" evidence="2">
    <location>
        <begin position="1"/>
        <end position="71"/>
    </location>
</feature>